<dbReference type="EMBL" id="CAUYUJ010014984">
    <property type="protein sequence ID" value="CAK0848509.1"/>
    <property type="molecule type" value="Genomic_DNA"/>
</dbReference>
<keyword evidence="5 8" id="KW-1133">Transmembrane helix</keyword>
<evidence type="ECO:0000256" key="5">
    <source>
        <dbReference type="ARBA" id="ARBA00022989"/>
    </source>
</evidence>
<evidence type="ECO:0000256" key="4">
    <source>
        <dbReference type="ARBA" id="ARBA00022692"/>
    </source>
</evidence>
<feature type="transmembrane region" description="Helical" evidence="8">
    <location>
        <begin position="12"/>
        <end position="36"/>
    </location>
</feature>
<dbReference type="InterPro" id="IPR036514">
    <property type="entry name" value="SGNH_hydro_sf"/>
</dbReference>
<feature type="transmembrane region" description="Helical" evidence="8">
    <location>
        <begin position="110"/>
        <end position="132"/>
    </location>
</feature>
<feature type="transmembrane region" description="Helical" evidence="8">
    <location>
        <begin position="144"/>
        <end position="166"/>
    </location>
</feature>
<keyword evidence="12" id="KW-1185">Reference proteome</keyword>
<dbReference type="PANTHER" id="PTHR23028">
    <property type="entry name" value="ACETYLTRANSFERASE"/>
    <property type="match status" value="1"/>
</dbReference>
<evidence type="ECO:0000256" key="7">
    <source>
        <dbReference type="ARBA" id="ARBA00023315"/>
    </source>
</evidence>
<feature type="domain" description="Acyltransferase 3" evidence="9">
    <location>
        <begin position="23"/>
        <end position="125"/>
    </location>
</feature>
<keyword evidence="3" id="KW-0808">Transferase</keyword>
<evidence type="ECO:0000256" key="8">
    <source>
        <dbReference type="SAM" id="Phobius"/>
    </source>
</evidence>
<evidence type="ECO:0000313" key="11">
    <source>
        <dbReference type="EMBL" id="CAK0848509.1"/>
    </source>
</evidence>
<gene>
    <name evidence="10" type="ORF">PCOR1329_LOCUS3416</name>
    <name evidence="11" type="ORF">PCOR1329_LOCUS41431</name>
</gene>
<evidence type="ECO:0000256" key="2">
    <source>
        <dbReference type="ARBA" id="ARBA00022475"/>
    </source>
</evidence>
<keyword evidence="7" id="KW-0012">Acyltransferase</keyword>
<comment type="subcellular location">
    <subcellularLocation>
        <location evidence="1">Cell membrane</location>
        <topology evidence="1">Multi-pass membrane protein</topology>
    </subcellularLocation>
</comment>
<dbReference type="SUPFAM" id="SSF52266">
    <property type="entry name" value="SGNH hydrolase"/>
    <property type="match status" value="1"/>
</dbReference>
<organism evidence="11 12">
    <name type="scientific">Prorocentrum cordatum</name>
    <dbReference type="NCBI Taxonomy" id="2364126"/>
    <lineage>
        <taxon>Eukaryota</taxon>
        <taxon>Sar</taxon>
        <taxon>Alveolata</taxon>
        <taxon>Dinophyceae</taxon>
        <taxon>Prorocentrales</taxon>
        <taxon>Prorocentraceae</taxon>
        <taxon>Prorocentrum</taxon>
    </lineage>
</organism>
<dbReference type="PANTHER" id="PTHR23028:SF53">
    <property type="entry name" value="ACYL_TRANSF_3 DOMAIN-CONTAINING PROTEIN"/>
    <property type="match status" value="1"/>
</dbReference>
<comment type="caution">
    <text evidence="11">The sequence shown here is derived from an EMBL/GenBank/DDBJ whole genome shotgun (WGS) entry which is preliminary data.</text>
</comment>
<sequence length="496" mass="54916">MMPNYAPGTDTIANGVRYIILQVASSLLLIVGLLFTPSGWGFPFPWASLSVGGTLCFIAAGSSPNAILNACFGSKFLVYIGNLSYALYLWHWPVLVFMRGTECLKSPTSMVIVFAITLALAMATYHLMEAPLHKRRPKQTSKIFGILLPLLAITALISWSLGFYYIGAVYVDATCSDGATTSSTAATANSTSHEVCSGGGGWHGNPLTWHPDKSSSCPMNFSWSSYARHCGEDASDVTHSRFLFLGDSTMHNLYSRLRPIFDSAWHDTAVSKNDCDRMEFLGLDPAPEWVPPPQGFAPLFKGLTHPYCQDTRSFRCYRGQVSVASGNVSKQCVLDFEYVPVEYAREVSLQTNETNTTQGTIAAYVKKRYGSVDAIITNQGLHDFYIEAMSADDYVESVREQLLAFQGSVTVIVWILINHIFEDPVQMPLHTNARCAQWNEAVTDMISSEFPNVYILDAYKMSQLQSMHTDPFHMTLDYYDVLADIVLSFAIPNADQ</sequence>
<evidence type="ECO:0000259" key="9">
    <source>
        <dbReference type="Pfam" id="PF01757"/>
    </source>
</evidence>
<protein>
    <recommendedName>
        <fullName evidence="9">Acyltransferase 3 domain-containing protein</fullName>
    </recommendedName>
</protein>
<reference evidence="11" key="1">
    <citation type="submission" date="2023-10" db="EMBL/GenBank/DDBJ databases">
        <authorList>
            <person name="Chen Y."/>
            <person name="Shah S."/>
            <person name="Dougan E. K."/>
            <person name="Thang M."/>
            <person name="Chan C."/>
        </authorList>
    </citation>
    <scope>NUCLEOTIDE SEQUENCE [LARGE SCALE GENOMIC DNA]</scope>
</reference>
<keyword evidence="2" id="KW-1003">Cell membrane</keyword>
<accession>A0ABN9TQY3</accession>
<dbReference type="Pfam" id="PF01757">
    <property type="entry name" value="Acyl_transf_3"/>
    <property type="match status" value="1"/>
</dbReference>
<evidence type="ECO:0000256" key="3">
    <source>
        <dbReference type="ARBA" id="ARBA00022679"/>
    </source>
</evidence>
<evidence type="ECO:0000256" key="1">
    <source>
        <dbReference type="ARBA" id="ARBA00004651"/>
    </source>
</evidence>
<proteinExistence type="predicted"/>
<evidence type="ECO:0000313" key="12">
    <source>
        <dbReference type="Proteomes" id="UP001189429"/>
    </source>
</evidence>
<feature type="transmembrane region" description="Helical" evidence="8">
    <location>
        <begin position="67"/>
        <end position="90"/>
    </location>
</feature>
<dbReference type="Proteomes" id="UP001189429">
    <property type="component" value="Unassembled WGS sequence"/>
</dbReference>
<dbReference type="Gene3D" id="3.40.50.1110">
    <property type="entry name" value="SGNH hydrolase"/>
    <property type="match status" value="1"/>
</dbReference>
<evidence type="ECO:0000313" key="10">
    <source>
        <dbReference type="EMBL" id="CAK0792983.1"/>
    </source>
</evidence>
<keyword evidence="6 8" id="KW-0472">Membrane</keyword>
<dbReference type="InterPro" id="IPR002656">
    <property type="entry name" value="Acyl_transf_3_dom"/>
</dbReference>
<keyword evidence="4 8" id="KW-0812">Transmembrane</keyword>
<evidence type="ECO:0000256" key="6">
    <source>
        <dbReference type="ARBA" id="ARBA00023136"/>
    </source>
</evidence>
<dbReference type="InterPro" id="IPR050879">
    <property type="entry name" value="Acyltransferase_3"/>
</dbReference>
<name>A0ABN9TQY3_9DINO</name>
<dbReference type="EMBL" id="CAUYUJ010000880">
    <property type="protein sequence ID" value="CAK0792983.1"/>
    <property type="molecule type" value="Genomic_DNA"/>
</dbReference>